<dbReference type="STRING" id="146020.RMCB_3134"/>
<evidence type="ECO:0008006" key="3">
    <source>
        <dbReference type="Google" id="ProtNLM"/>
    </source>
</evidence>
<accession>A0A100VZV1</accession>
<dbReference type="AlphaFoldDB" id="A0A100VZV1"/>
<comment type="caution">
    <text evidence="1">The sequence shown here is derived from an EMBL/GenBank/DDBJ whole genome shotgun (WGS) entry which is preliminary data.</text>
</comment>
<dbReference type="EMBL" id="BCSX01000024">
    <property type="protein sequence ID" value="GAS89038.1"/>
    <property type="molecule type" value="Genomic_DNA"/>
</dbReference>
<dbReference type="RefSeq" id="WP_062829467.1">
    <property type="nucleotide sequence ID" value="NZ_BCSX01000024.1"/>
</dbReference>
<evidence type="ECO:0000313" key="1">
    <source>
        <dbReference type="EMBL" id="GAS89038.1"/>
    </source>
</evidence>
<dbReference type="Proteomes" id="UP000069620">
    <property type="component" value="Unassembled WGS sequence"/>
</dbReference>
<dbReference type="OrthoDB" id="4795870at2"/>
<reference evidence="2" key="2">
    <citation type="submission" date="2016-02" db="EMBL/GenBank/DDBJ databases">
        <title>Draft genome sequence of five rapidly growing Mycobacterium species.</title>
        <authorList>
            <person name="Katahira K."/>
            <person name="Gotou Y."/>
            <person name="Iida K."/>
            <person name="Ogura Y."/>
            <person name="Hayashi T."/>
        </authorList>
    </citation>
    <scope>NUCLEOTIDE SEQUENCE [LARGE SCALE GENOMIC DNA]</scope>
    <source>
        <strain evidence="2">JCM15654</strain>
    </source>
</reference>
<evidence type="ECO:0000313" key="2">
    <source>
        <dbReference type="Proteomes" id="UP000069620"/>
    </source>
</evidence>
<proteinExistence type="predicted"/>
<name>A0A100VZV1_9MYCO</name>
<keyword evidence="2" id="KW-1185">Reference proteome</keyword>
<organism evidence="1 2">
    <name type="scientific">Mycolicibacterium brisbanense</name>
    <dbReference type="NCBI Taxonomy" id="146020"/>
    <lineage>
        <taxon>Bacteria</taxon>
        <taxon>Bacillati</taxon>
        <taxon>Actinomycetota</taxon>
        <taxon>Actinomycetes</taxon>
        <taxon>Mycobacteriales</taxon>
        <taxon>Mycobacteriaceae</taxon>
        <taxon>Mycolicibacterium</taxon>
    </lineage>
</organism>
<dbReference type="Pfam" id="PF13809">
    <property type="entry name" value="Tubulin_2"/>
    <property type="match status" value="1"/>
</dbReference>
<gene>
    <name evidence="1" type="ORF">RMCB_3134</name>
</gene>
<sequence>MRRFLVVGCGGSGGATLAFMMDQLRSELHAAGIEKLLAGWQFVHIDVPSAAESGPEGLANVPTQGGSYIGCGPQGSSYAILDGALSQRLAAGGALDTIATWAPRNPQEVTNPISAGAGQYRAIGRMITLSKASEIHARLQSAWDTLFRVETISEMANASVPGMGRFDPNEPPLVLVVSSMAGGAGASMALDVCRLLTLVTGLDPKLMGVFMVTPDIFDSLPESARTGVRANALAMLGEIVASQAGAAREHDVRILRALGQHHGDGEPIPFARVFPVGRYIGADRTLFGDGSQNAVYRGLARGLAGLMMSGKASDQFVSYDLGNTASPVGDRDVLGWGISAWDVLPWGTYGFSSLSMGRDRYAEYAAQRLARSAADKLLFGHIQHGNPASSNEQLDTLLSSQWQTHCGELRIPDAAGDEQTRVGILGNWIATGAFAPEAVAGAVNNLIERQLRGFLPNPQGMSAEQWVPIFRQAVLNRRADLARTCAEIGYAMAFSWHREFAERLEQVVGAAAATLGLPYARELVDRLRRHIDDVLAPGVAQLGAMGPPDIVAVPPQVDAALRSLRGVMTNADQVLAMALDGFRSSVRRQLYADAAARIADVMRVMGAELLAPLRDSLGEAMILLEKARAEPPSDIGLARLSTDQYVAWPADSDELVPARFAEANNEVLLISSAAFKQRYETDLPKAVAGAHAMIPLRTAVDDASTRVILGQWQTTGGVSAPGGLTEVTSTWVTRALGTDPETGRPRVPAMAQFDIHTRPAELLARARLYVGRPGEAFEEFCRVSLRDYVQGVGAAESEISTRRRDIATKFNEALSLARPLASVNDQALQRVHPGQQVEYRYKFSEVPFAGQPVADALAEVLRSNPRIDQATKDNYGRSLSDEDSVTRIDIFGSYPNYSPLAFDSVLKPAAQQWAQTAGPGRGQFWRYRRSRPLSASLPMTDDERRTMTAGWFLGQILGRIQIPASPYTDPVRIYDGADNQWLAFPNPLLTPPSAFTASYDWLPAVLEGILLAIATSHEPPVMRSLRPYGVLRELYDSHSQDPASGIVELSAAGLLRDFLRSGSSAQGVTSRVGPIAAAQTPEERRAAAETWLGSVRDVAAQYLPADTPGATPDGAFTTITTRSKASKTPIFRDVAPDVYWATDALIKLVNREADALARGEQAGAAAFLDDVGGSVVIPDGGTF</sequence>
<dbReference type="InterPro" id="IPR025904">
    <property type="entry name" value="Tubulin-like"/>
</dbReference>
<protein>
    <recommendedName>
        <fullName evidence="3">Tubulin-like protein</fullName>
    </recommendedName>
</protein>
<reference evidence="2" key="1">
    <citation type="journal article" date="2016" name="Genome Announc.">
        <title>Draft Genome Sequences of Five Rapidly Growing Mycobacterium Species, M. thermoresistibile, M. fortuitum subsp. acetamidolyticum, M. canariasense, M. brisbanense, and M. novocastrense.</title>
        <authorList>
            <person name="Katahira K."/>
            <person name="Ogura Y."/>
            <person name="Gotoh Y."/>
            <person name="Hayashi T."/>
        </authorList>
    </citation>
    <scope>NUCLEOTIDE SEQUENCE [LARGE SCALE GENOMIC DNA]</scope>
    <source>
        <strain evidence="2">JCM15654</strain>
    </source>
</reference>